<keyword evidence="1" id="KW-1133">Transmembrane helix</keyword>
<dbReference type="Proteomes" id="UP001175097">
    <property type="component" value="Unassembled WGS sequence"/>
</dbReference>
<organism evidence="2 3">
    <name type="scientific">Sporosarcina highlanderae</name>
    <dbReference type="NCBI Taxonomy" id="3035916"/>
    <lineage>
        <taxon>Bacteria</taxon>
        <taxon>Bacillati</taxon>
        <taxon>Bacillota</taxon>
        <taxon>Bacilli</taxon>
        <taxon>Bacillales</taxon>
        <taxon>Caryophanaceae</taxon>
        <taxon>Sporosarcina</taxon>
    </lineage>
</organism>
<keyword evidence="1" id="KW-0472">Membrane</keyword>
<evidence type="ECO:0000313" key="2">
    <source>
        <dbReference type="EMBL" id="MDN4606915.1"/>
    </source>
</evidence>
<evidence type="ECO:0000256" key="1">
    <source>
        <dbReference type="SAM" id="Phobius"/>
    </source>
</evidence>
<name>A0ABT8JPB4_9BACL</name>
<reference evidence="2" key="1">
    <citation type="submission" date="2023-03" db="EMBL/GenBank/DDBJ databases">
        <title>MT1 and MT2 Draft Genomes of Novel Species.</title>
        <authorList>
            <person name="Venkateswaran K."/>
        </authorList>
    </citation>
    <scope>NUCLEOTIDE SEQUENCE</scope>
    <source>
        <strain evidence="2">F6_3S_P_2</strain>
    </source>
</reference>
<dbReference type="RefSeq" id="WP_301242461.1">
    <property type="nucleotide sequence ID" value="NZ_JAROCC010000003.1"/>
</dbReference>
<protein>
    <submittedName>
        <fullName evidence="2">Uncharacterized protein</fullName>
    </submittedName>
</protein>
<dbReference type="EMBL" id="JAROCC010000003">
    <property type="protein sequence ID" value="MDN4606915.1"/>
    <property type="molecule type" value="Genomic_DNA"/>
</dbReference>
<accession>A0ABT8JPB4</accession>
<sequence length="46" mass="5079">MKFSKLLRAVIGANVIIIMAFAFLPALLINPNVDIFQNVINYISGD</sequence>
<proteinExistence type="predicted"/>
<keyword evidence="3" id="KW-1185">Reference proteome</keyword>
<keyword evidence="1" id="KW-0812">Transmembrane</keyword>
<comment type="caution">
    <text evidence="2">The sequence shown here is derived from an EMBL/GenBank/DDBJ whole genome shotgun (WGS) entry which is preliminary data.</text>
</comment>
<gene>
    <name evidence="2" type="ORF">P5G49_05400</name>
</gene>
<feature type="transmembrane region" description="Helical" evidence="1">
    <location>
        <begin position="7"/>
        <end position="29"/>
    </location>
</feature>
<evidence type="ECO:0000313" key="3">
    <source>
        <dbReference type="Proteomes" id="UP001175097"/>
    </source>
</evidence>